<protein>
    <submittedName>
        <fullName evidence="1">Uncharacterized protein</fullName>
    </submittedName>
</protein>
<proteinExistence type="predicted"/>
<dbReference type="AlphaFoldDB" id="A0A3B9GT92"/>
<dbReference type="RefSeq" id="WP_272986366.1">
    <property type="nucleotide sequence ID" value="NZ_CALCOC010000251.1"/>
</dbReference>
<sequence length="141" mass="15110">MRKGEVVLEMDGQTFTGRMPIPALEFLQTRTGKHPLAVVRAFEAEEELPSWCDIVLIAGLRGGGMDLALAEQLISGENAIFIPFAEKRMLALALLLSGLYAPASGEGADDGKKLMSLIGSWISRSCGAMRSLWGSDPKSAT</sequence>
<accession>A0A3B9GT92</accession>
<evidence type="ECO:0000313" key="1">
    <source>
        <dbReference type="EMBL" id="HAE25680.1"/>
    </source>
</evidence>
<gene>
    <name evidence="1" type="ORF">DCG58_00845</name>
</gene>
<reference evidence="1 2" key="1">
    <citation type="journal article" date="2018" name="Nat. Biotechnol.">
        <title>A standardized bacterial taxonomy based on genome phylogeny substantially revises the tree of life.</title>
        <authorList>
            <person name="Parks D.H."/>
            <person name="Chuvochina M."/>
            <person name="Waite D.W."/>
            <person name="Rinke C."/>
            <person name="Skarshewski A."/>
            <person name="Chaumeil P.A."/>
            <person name="Hugenholtz P."/>
        </authorList>
    </citation>
    <scope>NUCLEOTIDE SEQUENCE [LARGE SCALE GENOMIC DNA]</scope>
    <source>
        <strain evidence="1">UBA8733</strain>
    </source>
</reference>
<dbReference type="Proteomes" id="UP000259610">
    <property type="component" value="Unassembled WGS sequence"/>
</dbReference>
<dbReference type="EMBL" id="DMAN01000018">
    <property type="protein sequence ID" value="HAE25680.1"/>
    <property type="molecule type" value="Genomic_DNA"/>
</dbReference>
<name>A0A3B9GT92_9PROT</name>
<dbReference type="InterPro" id="IPR021791">
    <property type="entry name" value="Phage_TAC_11"/>
</dbReference>
<organism evidence="1 2">
    <name type="scientific">Hyphomonas adhaerens</name>
    <dbReference type="NCBI Taxonomy" id="81029"/>
    <lineage>
        <taxon>Bacteria</taxon>
        <taxon>Pseudomonadati</taxon>
        <taxon>Pseudomonadota</taxon>
        <taxon>Alphaproteobacteria</taxon>
        <taxon>Hyphomonadales</taxon>
        <taxon>Hyphomonadaceae</taxon>
        <taxon>Hyphomonas</taxon>
    </lineage>
</organism>
<comment type="caution">
    <text evidence="1">The sequence shown here is derived from an EMBL/GenBank/DDBJ whole genome shotgun (WGS) entry which is preliminary data.</text>
</comment>
<dbReference type="Pfam" id="PF11836">
    <property type="entry name" value="Phage_TAC_11"/>
    <property type="match status" value="1"/>
</dbReference>
<evidence type="ECO:0000313" key="2">
    <source>
        <dbReference type="Proteomes" id="UP000259610"/>
    </source>
</evidence>